<dbReference type="AlphaFoldDB" id="A0A2S8G3B3"/>
<feature type="transmembrane region" description="Helical" evidence="8">
    <location>
        <begin position="152"/>
        <end position="175"/>
    </location>
</feature>
<evidence type="ECO:0000256" key="7">
    <source>
        <dbReference type="SAM" id="Coils"/>
    </source>
</evidence>
<feature type="transmembrane region" description="Helical" evidence="8">
    <location>
        <begin position="285"/>
        <end position="305"/>
    </location>
</feature>
<dbReference type="GO" id="GO:0005737">
    <property type="term" value="C:cytoplasm"/>
    <property type="evidence" value="ECO:0007669"/>
    <property type="project" value="TreeGrafter"/>
</dbReference>
<comment type="caution">
    <text evidence="10">The sequence shown here is derived from an EMBL/GenBank/DDBJ whole genome shotgun (WGS) entry which is preliminary data.</text>
</comment>
<dbReference type="GO" id="GO:0004222">
    <property type="term" value="F:metalloendopeptidase activity"/>
    <property type="evidence" value="ECO:0007669"/>
    <property type="project" value="InterPro"/>
</dbReference>
<feature type="transmembrane region" description="Helical" evidence="8">
    <location>
        <begin position="228"/>
        <end position="249"/>
    </location>
</feature>
<evidence type="ECO:0000256" key="4">
    <source>
        <dbReference type="ARBA" id="ARBA00022692"/>
    </source>
</evidence>
<evidence type="ECO:0000256" key="8">
    <source>
        <dbReference type="SAM" id="Phobius"/>
    </source>
</evidence>
<feature type="transmembrane region" description="Helical" evidence="8">
    <location>
        <begin position="360"/>
        <end position="380"/>
    </location>
</feature>
<keyword evidence="7" id="KW-0175">Coiled coil</keyword>
<reference evidence="10 11" key="1">
    <citation type="submission" date="2018-02" db="EMBL/GenBank/DDBJ databases">
        <title>Comparative genomes isolates from brazilian mangrove.</title>
        <authorList>
            <person name="Araujo J.E."/>
            <person name="Taketani R.G."/>
            <person name="Silva M.C.P."/>
            <person name="Loureco M.V."/>
            <person name="Andreote F.D."/>
        </authorList>
    </citation>
    <scope>NUCLEOTIDE SEQUENCE [LARGE SCALE GENOMIC DNA]</scope>
    <source>
        <strain evidence="10 11">HEX-2 MGV</strain>
    </source>
</reference>
<feature type="coiled-coil region" evidence="7">
    <location>
        <begin position="535"/>
        <end position="562"/>
    </location>
</feature>
<proteinExistence type="inferred from homology"/>
<dbReference type="InterPro" id="IPR001193">
    <property type="entry name" value="MBTPS2"/>
</dbReference>
<dbReference type="RefSeq" id="WP_105350144.1">
    <property type="nucleotide sequence ID" value="NZ_PUIA01000016.1"/>
</dbReference>
<keyword evidence="4 8" id="KW-0812">Transmembrane</keyword>
<feature type="domain" description="Peptidase M50" evidence="9">
    <location>
        <begin position="200"/>
        <end position="280"/>
    </location>
</feature>
<gene>
    <name evidence="10" type="ORF">C5Y96_03475</name>
</gene>
<organism evidence="10 11">
    <name type="scientific">Blastopirellula marina</name>
    <dbReference type="NCBI Taxonomy" id="124"/>
    <lineage>
        <taxon>Bacteria</taxon>
        <taxon>Pseudomonadati</taxon>
        <taxon>Planctomycetota</taxon>
        <taxon>Planctomycetia</taxon>
        <taxon>Pirellulales</taxon>
        <taxon>Pirellulaceae</taxon>
        <taxon>Blastopirellula</taxon>
    </lineage>
</organism>
<dbReference type="GO" id="GO:0012505">
    <property type="term" value="C:endomembrane system"/>
    <property type="evidence" value="ECO:0007669"/>
    <property type="project" value="UniProtKB-SubCell"/>
</dbReference>
<keyword evidence="6 8" id="KW-0472">Membrane</keyword>
<evidence type="ECO:0000256" key="6">
    <source>
        <dbReference type="ARBA" id="ARBA00023136"/>
    </source>
</evidence>
<dbReference type="OrthoDB" id="9759690at2"/>
<protein>
    <recommendedName>
        <fullName evidence="9">Peptidase M50 domain-containing protein</fullName>
    </recommendedName>
</protein>
<feature type="transmembrane region" description="Helical" evidence="8">
    <location>
        <begin position="196"/>
        <end position="216"/>
    </location>
</feature>
<dbReference type="Proteomes" id="UP000240009">
    <property type="component" value="Unassembled WGS sequence"/>
</dbReference>
<evidence type="ECO:0000313" key="10">
    <source>
        <dbReference type="EMBL" id="PQO38945.1"/>
    </source>
</evidence>
<dbReference type="InterPro" id="IPR008915">
    <property type="entry name" value="Peptidase_M50"/>
</dbReference>
<dbReference type="EMBL" id="PUIA01000016">
    <property type="protein sequence ID" value="PQO38945.1"/>
    <property type="molecule type" value="Genomic_DNA"/>
</dbReference>
<evidence type="ECO:0000256" key="5">
    <source>
        <dbReference type="ARBA" id="ARBA00022989"/>
    </source>
</evidence>
<evidence type="ECO:0000256" key="1">
    <source>
        <dbReference type="ARBA" id="ARBA00001947"/>
    </source>
</evidence>
<dbReference type="PANTHER" id="PTHR13325:SF3">
    <property type="entry name" value="MEMBRANE-BOUND TRANSCRIPTION FACTOR SITE-2 PROTEASE"/>
    <property type="match status" value="1"/>
</dbReference>
<name>A0A2S8G3B3_9BACT</name>
<comment type="cofactor">
    <cofactor evidence="1">
        <name>Zn(2+)</name>
        <dbReference type="ChEBI" id="CHEBI:29105"/>
    </cofactor>
</comment>
<feature type="transmembrane region" description="Helical" evidence="8">
    <location>
        <begin position="392"/>
        <end position="410"/>
    </location>
</feature>
<dbReference type="GO" id="GO:0031293">
    <property type="term" value="P:membrane protein intracellular domain proteolysis"/>
    <property type="evidence" value="ECO:0007669"/>
    <property type="project" value="TreeGrafter"/>
</dbReference>
<feature type="transmembrane region" description="Helical" evidence="8">
    <location>
        <begin position="256"/>
        <end position="279"/>
    </location>
</feature>
<sequence>MATATIQSETNLRSKVRVRPDLIYARRTEDGDETWVVKDPVTLRYFHFGPSEVYIMRRIDGRNSLASIKEEYDEEFAPHRISQQEILGFCHSLYQRGLLVAPAENQAEGLLERRQKQAWMQRASLPLQVLSIRLPGVDPERFLAATHHAVDWLFHRATVAIVLLCAAMTLLLGLINIEAITARLPQESQFFRGENLVVLVITFALVKVLHELGHAYCCKAMGGECHQIGILLMVFTPAMYCDVSDAWLFPRRWQRVFVSAAGMYVEVILATIAFVLWFFSEPGAVSDWLLNVVFVCGVSTVLVNANPLLRYDGYYILSDILHLPNLSSRATDALWSPIKNWFYRYPRHVMPEPRATTLRTYAVLAIIYRTMVFGFIFWFLYKACRQNDILPLWHMVAATFVIGLLLKPAISFVQWLRRPKGRGDAMVKGRVAIAVVVVVLVGCGLGMIPVPSRIHVPVISEIDSDHRVYVQVDGRVVQTTAAEASVAQGDVLAVLKNEDIEADLLVTDGEIAIQQQHLDSLLLRSNNNPEAAAQIPTAESALKDLQQRRQVLQRQLDQLTIRAPVDGVVILAPHKDAKGESDRFLAQWSGSALDEKNRGCLLQRGELLCLIGDAGALQARLFVDQDQIELIRPGDAVSILFDGNSIHSIQGTVKEVSTDQSVQIPRNLTANAALGLERKEDGTVALIDGAYSVTVMLDESSPKEILPGTCGRAVVIGRTQTLWQIASRFIQLNFRFFS</sequence>
<dbReference type="PANTHER" id="PTHR13325">
    <property type="entry name" value="PROTEASE M50 MEMBRANE-BOUND TRANSCRIPTION FACTOR SITE 2 PROTEASE"/>
    <property type="match status" value="1"/>
</dbReference>
<dbReference type="Pfam" id="PF02163">
    <property type="entry name" value="Peptidase_M50"/>
    <property type="match status" value="1"/>
</dbReference>
<dbReference type="GO" id="GO:0016020">
    <property type="term" value="C:membrane"/>
    <property type="evidence" value="ECO:0007669"/>
    <property type="project" value="InterPro"/>
</dbReference>
<dbReference type="Gene3D" id="2.40.30.170">
    <property type="match status" value="1"/>
</dbReference>
<accession>A0A2S8G3B3</accession>
<evidence type="ECO:0000256" key="2">
    <source>
        <dbReference type="ARBA" id="ARBA00004127"/>
    </source>
</evidence>
<evidence type="ECO:0000313" key="11">
    <source>
        <dbReference type="Proteomes" id="UP000240009"/>
    </source>
</evidence>
<feature type="transmembrane region" description="Helical" evidence="8">
    <location>
        <begin position="431"/>
        <end position="450"/>
    </location>
</feature>
<comment type="subcellular location">
    <subcellularLocation>
        <location evidence="2">Endomembrane system</location>
        <topology evidence="2">Multi-pass membrane protein</topology>
    </subcellularLocation>
</comment>
<evidence type="ECO:0000259" key="9">
    <source>
        <dbReference type="Pfam" id="PF02163"/>
    </source>
</evidence>
<evidence type="ECO:0000256" key="3">
    <source>
        <dbReference type="ARBA" id="ARBA00007931"/>
    </source>
</evidence>
<keyword evidence="5 8" id="KW-1133">Transmembrane helix</keyword>
<comment type="similarity">
    <text evidence="3">Belongs to the peptidase M50B family.</text>
</comment>